<evidence type="ECO:0000313" key="2">
    <source>
        <dbReference type="EMBL" id="MEP0817633.1"/>
    </source>
</evidence>
<protein>
    <submittedName>
        <fullName evidence="2">DUF4388 domain-containing protein</fullName>
    </submittedName>
</protein>
<comment type="caution">
    <text evidence="2">The sequence shown here is derived from an EMBL/GenBank/DDBJ whole genome shotgun (WGS) entry which is preliminary data.</text>
</comment>
<sequence>MTLASSLTDFSLAELFRMIDQGRKSGRLTLLIAGDAPTSQAPVCRYIWFRQGRVIAAADRLDGQGLISQITTRGWLSQRVIERLGNLAGGETPLGLTLKTQGALQAEQLNLLFSAQMQQIWSLFGIQTGRFDLDGKATLPSTEMTGLSLPAMEVALAGLRAMKDWTTLTDVLPEANSAIQSIIPGKPQFRLNPVESQIWEFASGSVSLNAIAKQLNQPVAKVQQAAFRLMLAGLVEELPLITSGSNVKGPPIVLDPIEQFPEEPKKTETAEKSKVSNSFLQNLVGFLRSKS</sequence>
<accession>A0ABV0J777</accession>
<gene>
    <name evidence="2" type="ORF">NC998_11040</name>
</gene>
<dbReference type="InterPro" id="IPR025497">
    <property type="entry name" value="PatA-like_N"/>
</dbReference>
<proteinExistence type="predicted"/>
<dbReference type="Pfam" id="PF14332">
    <property type="entry name" value="DUF4388"/>
    <property type="match status" value="1"/>
</dbReference>
<feature type="domain" description="PatA-like N-terminal" evidence="1">
    <location>
        <begin position="6"/>
        <end position="165"/>
    </location>
</feature>
<dbReference type="RefSeq" id="WP_190435920.1">
    <property type="nucleotide sequence ID" value="NZ_JAMPKM010000005.1"/>
</dbReference>
<dbReference type="Proteomes" id="UP001464891">
    <property type="component" value="Unassembled WGS sequence"/>
</dbReference>
<reference evidence="2 3" key="1">
    <citation type="submission" date="2022-04" db="EMBL/GenBank/DDBJ databases">
        <title>Positive selection, recombination, and allopatry shape intraspecific diversity of widespread and dominant cyanobacteria.</title>
        <authorList>
            <person name="Wei J."/>
            <person name="Shu W."/>
            <person name="Hu C."/>
        </authorList>
    </citation>
    <scope>NUCLEOTIDE SEQUENCE [LARGE SCALE GENOMIC DNA]</scope>
    <source>
        <strain evidence="2 3">GB2-A4</strain>
    </source>
</reference>
<name>A0ABV0J777_9CYAN</name>
<evidence type="ECO:0000313" key="3">
    <source>
        <dbReference type="Proteomes" id="UP001464891"/>
    </source>
</evidence>
<evidence type="ECO:0000259" key="1">
    <source>
        <dbReference type="Pfam" id="PF14332"/>
    </source>
</evidence>
<organism evidence="2 3">
    <name type="scientific">Trichocoleus desertorum GB2-A4</name>
    <dbReference type="NCBI Taxonomy" id="2933944"/>
    <lineage>
        <taxon>Bacteria</taxon>
        <taxon>Bacillati</taxon>
        <taxon>Cyanobacteriota</taxon>
        <taxon>Cyanophyceae</taxon>
        <taxon>Leptolyngbyales</taxon>
        <taxon>Trichocoleusaceae</taxon>
        <taxon>Trichocoleus</taxon>
    </lineage>
</organism>
<keyword evidence="3" id="KW-1185">Reference proteome</keyword>
<dbReference type="EMBL" id="JAMPKM010000005">
    <property type="protein sequence ID" value="MEP0817633.1"/>
    <property type="molecule type" value="Genomic_DNA"/>
</dbReference>